<reference evidence="4" key="1">
    <citation type="submission" date="2020-10" db="EMBL/GenBank/DDBJ databases">
        <title>Chromosome-scale genome assembly of the Allis shad, Alosa alosa.</title>
        <authorList>
            <person name="Margot Z."/>
            <person name="Christophe K."/>
            <person name="Cabau C."/>
            <person name="Louis A."/>
            <person name="Berthelot C."/>
            <person name="Parey E."/>
            <person name="Roest Crollius H."/>
            <person name="Montfort J."/>
            <person name="Robinson-Rechavi M."/>
            <person name="Bucao C."/>
            <person name="Bouchez O."/>
            <person name="Gislard M."/>
            <person name="Lluch J."/>
            <person name="Milhes M."/>
            <person name="Lampietro C."/>
            <person name="Lopez Roques C."/>
            <person name="Donnadieu C."/>
            <person name="Braasch I."/>
            <person name="Desvignes T."/>
            <person name="Postlethwait J."/>
            <person name="Bobe J."/>
            <person name="Guiguen Y."/>
        </authorList>
    </citation>
    <scope>NUCLEOTIDE SEQUENCE</scope>
    <source>
        <strain evidence="4">M-15738</strain>
        <tissue evidence="4">Blood</tissue>
    </source>
</reference>
<dbReference type="EMBL" id="JADWDJ010000007">
    <property type="protein sequence ID" value="KAG5278079.1"/>
    <property type="molecule type" value="Genomic_DNA"/>
</dbReference>
<evidence type="ECO:0000313" key="5">
    <source>
        <dbReference type="Proteomes" id="UP000823561"/>
    </source>
</evidence>
<evidence type="ECO:0000313" key="4">
    <source>
        <dbReference type="EMBL" id="KAG5278079.1"/>
    </source>
</evidence>
<protein>
    <recommendedName>
        <fullName evidence="3">Ig-like domain-containing protein</fullName>
    </recommendedName>
</protein>
<dbReference type="PROSITE" id="PS50835">
    <property type="entry name" value="IG_LIKE"/>
    <property type="match status" value="1"/>
</dbReference>
<feature type="compositionally biased region" description="Polar residues" evidence="1">
    <location>
        <begin position="291"/>
        <end position="309"/>
    </location>
</feature>
<dbReference type="Pfam" id="PF13895">
    <property type="entry name" value="Ig_2"/>
    <property type="match status" value="1"/>
</dbReference>
<dbReference type="InterPro" id="IPR007110">
    <property type="entry name" value="Ig-like_dom"/>
</dbReference>
<keyword evidence="2" id="KW-0472">Membrane</keyword>
<gene>
    <name evidence="4" type="ORF">AALO_G00094960</name>
</gene>
<keyword evidence="2" id="KW-0812">Transmembrane</keyword>
<evidence type="ECO:0000256" key="2">
    <source>
        <dbReference type="SAM" id="Phobius"/>
    </source>
</evidence>
<dbReference type="Proteomes" id="UP000823561">
    <property type="component" value="Chromosome 7"/>
</dbReference>
<feature type="transmembrane region" description="Helical" evidence="2">
    <location>
        <begin position="262"/>
        <end position="283"/>
    </location>
</feature>
<feature type="domain" description="Ig-like" evidence="3">
    <location>
        <begin position="169"/>
        <end position="253"/>
    </location>
</feature>
<evidence type="ECO:0000256" key="1">
    <source>
        <dbReference type="SAM" id="MobiDB-lite"/>
    </source>
</evidence>
<dbReference type="SMART" id="SM00409">
    <property type="entry name" value="IG"/>
    <property type="match status" value="3"/>
</dbReference>
<dbReference type="SMART" id="SM00408">
    <property type="entry name" value="IGc2"/>
    <property type="match status" value="2"/>
</dbReference>
<dbReference type="PANTHER" id="PTHR46013">
    <property type="entry name" value="VASCULAR CELL ADHESION MOLECULE 1"/>
    <property type="match status" value="1"/>
</dbReference>
<accession>A0AAV6GUA3</accession>
<comment type="caution">
    <text evidence="4">The sequence shown here is derived from an EMBL/GenBank/DDBJ whole genome shotgun (WGS) entry which is preliminary data.</text>
</comment>
<keyword evidence="5" id="KW-1185">Reference proteome</keyword>
<dbReference type="CDD" id="cd00096">
    <property type="entry name" value="Ig"/>
    <property type="match status" value="1"/>
</dbReference>
<evidence type="ECO:0000259" key="3">
    <source>
        <dbReference type="PROSITE" id="PS50835"/>
    </source>
</evidence>
<dbReference type="AlphaFoldDB" id="A0AAV6GUA3"/>
<dbReference type="InterPro" id="IPR003598">
    <property type="entry name" value="Ig_sub2"/>
</dbReference>
<dbReference type="PANTHER" id="PTHR46013:SF4">
    <property type="entry name" value="B-CELL RECEPTOR CD22-RELATED"/>
    <property type="match status" value="1"/>
</dbReference>
<organism evidence="4 5">
    <name type="scientific">Alosa alosa</name>
    <name type="common">allis shad</name>
    <dbReference type="NCBI Taxonomy" id="278164"/>
    <lineage>
        <taxon>Eukaryota</taxon>
        <taxon>Metazoa</taxon>
        <taxon>Chordata</taxon>
        <taxon>Craniata</taxon>
        <taxon>Vertebrata</taxon>
        <taxon>Euteleostomi</taxon>
        <taxon>Actinopterygii</taxon>
        <taxon>Neopterygii</taxon>
        <taxon>Teleostei</taxon>
        <taxon>Clupei</taxon>
        <taxon>Clupeiformes</taxon>
        <taxon>Clupeoidei</taxon>
        <taxon>Clupeidae</taxon>
        <taxon>Alosa</taxon>
    </lineage>
</organism>
<dbReference type="InterPro" id="IPR013783">
    <property type="entry name" value="Ig-like_fold"/>
</dbReference>
<proteinExistence type="predicted"/>
<feature type="region of interest" description="Disordered" evidence="1">
    <location>
        <begin position="290"/>
        <end position="318"/>
    </location>
</feature>
<dbReference type="Gene3D" id="2.60.40.10">
    <property type="entry name" value="Immunoglobulins"/>
    <property type="match status" value="3"/>
</dbReference>
<dbReference type="InterPro" id="IPR003599">
    <property type="entry name" value="Ig_sub"/>
</dbReference>
<name>A0AAV6GUA3_9TELE</name>
<sequence length="354" mass="38630">MPCSFTPPAGQTVTKVYWVINYVLGLLPPDIFYTPQYVGRVQYSRDKETDCTLTLSNVRVTDTAQYYARIETNSRNTISHSVNLTVKDLAVQISGPAIEGHEVKLSCKHCILGHLMWRKNGDIFSDAQTSDKELILHISTDDEGNYSCALKGLEDHPSPPVKLNIMYPPKNTSVSVSPAGDVLEGASVTLTCSSVANPPVKSYTWYRQTGDETTEVGSGETITFTLNTTTAGPYHCEATNQIASQNSSAVNVSLAGSWRQHVALIAGGAVLLTIALIVVLAVVMSRRERNMLSSTSDSRTRDINTQGSADAQRVDSGDPADAQYASVQFKSSRKQQDSTVQLQQEELVYTTVHF</sequence>
<keyword evidence="2" id="KW-1133">Transmembrane helix</keyword>
<dbReference type="SUPFAM" id="SSF48726">
    <property type="entry name" value="Immunoglobulin"/>
    <property type="match status" value="3"/>
</dbReference>
<dbReference type="InterPro" id="IPR036179">
    <property type="entry name" value="Ig-like_dom_sf"/>
</dbReference>